<sequence>MRIPRAVLACGPIACLPVVCAAQPLDDALAKVSFSLQSRGSFAAETDLDGGGTVSVARLGPTLSARYAQSQAWFVDVRVGAEFSFYDFAEATGIVAGGDPAGDFAEYFVNARYTGQVNDDWWWFVGGEASWAGEESENLGDGFIGRGELGAIYT</sequence>
<gene>
    <name evidence="1" type="ORF">MNBD_PLANCTO03-234</name>
</gene>
<organism evidence="1">
    <name type="scientific">hydrothermal vent metagenome</name>
    <dbReference type="NCBI Taxonomy" id="652676"/>
    <lineage>
        <taxon>unclassified sequences</taxon>
        <taxon>metagenomes</taxon>
        <taxon>ecological metagenomes</taxon>
    </lineage>
</organism>
<accession>A0A3B1D7K0</accession>
<feature type="non-terminal residue" evidence="1">
    <location>
        <position position="154"/>
    </location>
</feature>
<protein>
    <recommendedName>
        <fullName evidence="2">Alginate export domain-containing protein</fullName>
    </recommendedName>
</protein>
<evidence type="ECO:0000313" key="1">
    <source>
        <dbReference type="EMBL" id="VAX38866.1"/>
    </source>
</evidence>
<proteinExistence type="predicted"/>
<evidence type="ECO:0008006" key="2">
    <source>
        <dbReference type="Google" id="ProtNLM"/>
    </source>
</evidence>
<reference evidence="1" key="1">
    <citation type="submission" date="2018-06" db="EMBL/GenBank/DDBJ databases">
        <authorList>
            <person name="Zhirakovskaya E."/>
        </authorList>
    </citation>
    <scope>NUCLEOTIDE SEQUENCE</scope>
</reference>
<name>A0A3B1D7K0_9ZZZZ</name>
<dbReference type="EMBL" id="UOGK01000165">
    <property type="protein sequence ID" value="VAX38866.1"/>
    <property type="molecule type" value="Genomic_DNA"/>
</dbReference>
<dbReference type="AlphaFoldDB" id="A0A3B1D7K0"/>